<name>A0ABW5XDV9_9MICO</name>
<reference evidence="2" key="1">
    <citation type="journal article" date="2019" name="Int. J. Syst. Evol. Microbiol.">
        <title>The Global Catalogue of Microorganisms (GCM) 10K type strain sequencing project: providing services to taxonomists for standard genome sequencing and annotation.</title>
        <authorList>
            <consortium name="The Broad Institute Genomics Platform"/>
            <consortium name="The Broad Institute Genome Sequencing Center for Infectious Disease"/>
            <person name="Wu L."/>
            <person name="Ma J."/>
        </authorList>
    </citation>
    <scope>NUCLEOTIDE SEQUENCE [LARGE SCALE GENOMIC DNA]</scope>
    <source>
        <strain evidence="2">KCTC 33576</strain>
    </source>
</reference>
<proteinExistence type="predicted"/>
<gene>
    <name evidence="1" type="ORF">ACFSYH_08795</name>
</gene>
<evidence type="ECO:0000313" key="1">
    <source>
        <dbReference type="EMBL" id="MFD2840666.1"/>
    </source>
</evidence>
<comment type="caution">
    <text evidence="1">The sequence shown here is derived from an EMBL/GenBank/DDBJ whole genome shotgun (WGS) entry which is preliminary data.</text>
</comment>
<dbReference type="Proteomes" id="UP001597391">
    <property type="component" value="Unassembled WGS sequence"/>
</dbReference>
<dbReference type="RefSeq" id="WP_377466540.1">
    <property type="nucleotide sequence ID" value="NZ_JBHUOP010000003.1"/>
</dbReference>
<keyword evidence="2" id="KW-1185">Reference proteome</keyword>
<evidence type="ECO:0000313" key="2">
    <source>
        <dbReference type="Proteomes" id="UP001597391"/>
    </source>
</evidence>
<protein>
    <submittedName>
        <fullName evidence="1">Uncharacterized protein</fullName>
    </submittedName>
</protein>
<sequence length="137" mass="16001">MTIDIKAMLHRIVAEVFDETFMIEQTTSSKNPWMHTVRVANPAIPERTAIICATYEWMEVFIPELKVTGTIFEYDDVEEDKGNALRPLCIAMRMYLDGEGRIEQKRRLFRRGTVPVLYLDIDGMECYLGRNCWSIPY</sequence>
<organism evidence="1 2">
    <name type="scientific">Populibacterium corticicola</name>
    <dbReference type="NCBI Taxonomy" id="1812826"/>
    <lineage>
        <taxon>Bacteria</taxon>
        <taxon>Bacillati</taxon>
        <taxon>Actinomycetota</taxon>
        <taxon>Actinomycetes</taxon>
        <taxon>Micrococcales</taxon>
        <taxon>Jonesiaceae</taxon>
        <taxon>Populibacterium</taxon>
    </lineage>
</organism>
<accession>A0ABW5XDV9</accession>
<dbReference type="EMBL" id="JBHUOP010000003">
    <property type="protein sequence ID" value="MFD2840666.1"/>
    <property type="molecule type" value="Genomic_DNA"/>
</dbReference>